<feature type="region of interest" description="Disordered" evidence="5">
    <location>
        <begin position="350"/>
        <end position="392"/>
    </location>
</feature>
<accession>A0A2U3PVZ7</accession>
<proteinExistence type="predicted"/>
<protein>
    <recommendedName>
        <fullName evidence="8">Tetratricopeptide repeat protein</fullName>
    </recommendedName>
</protein>
<dbReference type="InterPro" id="IPR002151">
    <property type="entry name" value="Kinesin_light"/>
</dbReference>
<feature type="compositionally biased region" description="Basic and acidic residues" evidence="5">
    <location>
        <begin position="365"/>
        <end position="380"/>
    </location>
</feature>
<comment type="subcellular location">
    <subcellularLocation>
        <location evidence="1">Cytoplasm</location>
    </subcellularLocation>
</comment>
<evidence type="ECO:0000313" key="7">
    <source>
        <dbReference type="Proteomes" id="UP000246085"/>
    </source>
</evidence>
<dbReference type="KEGG" id="bvz:BRAD3257_2253"/>
<reference evidence="6 7" key="1">
    <citation type="submission" date="2018-03" db="EMBL/GenBank/DDBJ databases">
        <authorList>
            <person name="Gully D."/>
        </authorList>
    </citation>
    <scope>NUCLEOTIDE SEQUENCE [LARGE SCALE GENOMIC DNA]</scope>
    <source>
        <strain evidence="6">ORS3257</strain>
    </source>
</reference>
<evidence type="ECO:0000256" key="5">
    <source>
        <dbReference type="SAM" id="MobiDB-lite"/>
    </source>
</evidence>
<dbReference type="GO" id="GO:0007018">
    <property type="term" value="P:microtubule-based movement"/>
    <property type="evidence" value="ECO:0007669"/>
    <property type="project" value="TreeGrafter"/>
</dbReference>
<keyword evidence="2" id="KW-0963">Cytoplasm</keyword>
<dbReference type="PANTHER" id="PTHR45783:SF3">
    <property type="entry name" value="KINESIN LIGHT CHAIN"/>
    <property type="match status" value="1"/>
</dbReference>
<dbReference type="InterPro" id="IPR011990">
    <property type="entry name" value="TPR-like_helical_dom_sf"/>
</dbReference>
<dbReference type="AlphaFoldDB" id="A0A2U3PVZ7"/>
<evidence type="ECO:0000313" key="6">
    <source>
        <dbReference type="EMBL" id="SPP93330.1"/>
    </source>
</evidence>
<dbReference type="EMBL" id="LS398110">
    <property type="protein sequence ID" value="SPP93330.1"/>
    <property type="molecule type" value="Genomic_DNA"/>
</dbReference>
<feature type="compositionally biased region" description="Acidic residues" evidence="5">
    <location>
        <begin position="381"/>
        <end position="392"/>
    </location>
</feature>
<gene>
    <name evidence="6" type="ORF">BRAD3257_2253</name>
</gene>
<evidence type="ECO:0000256" key="3">
    <source>
        <dbReference type="ARBA" id="ARBA00022737"/>
    </source>
</evidence>
<dbReference type="PANTHER" id="PTHR45783">
    <property type="entry name" value="KINESIN LIGHT CHAIN"/>
    <property type="match status" value="1"/>
</dbReference>
<dbReference type="GO" id="GO:0005737">
    <property type="term" value="C:cytoplasm"/>
    <property type="evidence" value="ECO:0007669"/>
    <property type="project" value="UniProtKB-SubCell"/>
</dbReference>
<sequence>MSSAIEQKLAEIARLESEFGPHDLGLADALEDFALWYADNRIYSGAEPYFRRSLEIREHIFGADIAVADALERWAKCAERSDKGDAQTLFSRSLAIRESLAGPMSLDLVPCLDALAGWYQRQFFGRDQAVSYFRRSLEIVESHGAAPAEVACRVLNISRLLLPGRPAEAEPLLRRALAIHDEQHAPDDAELVATLDALVGTLIATGRHDDIGPLIARSLNAKAVLIADQPAKLFEVFEAAIETFATYGRVEDFTSTLRGGAVDKWPHQVKLLLRFAHRLLQHGREADMNEVVRLGVGALQETLSLEEDDRFDALWELWPGFSDDDFRQMSEASGPGIDRVAHALGSIAAGDSITPPRRWSPIVPGDKEIIEIDGSERSPDDPDDEDKGGESP</sequence>
<name>A0A2U3PVZ7_9BRAD</name>
<dbReference type="GO" id="GO:0005871">
    <property type="term" value="C:kinesin complex"/>
    <property type="evidence" value="ECO:0007669"/>
    <property type="project" value="InterPro"/>
</dbReference>
<dbReference type="Gene3D" id="1.25.40.10">
    <property type="entry name" value="Tetratricopeptide repeat domain"/>
    <property type="match status" value="1"/>
</dbReference>
<evidence type="ECO:0000256" key="1">
    <source>
        <dbReference type="ARBA" id="ARBA00004496"/>
    </source>
</evidence>
<dbReference type="RefSeq" id="WP_122401666.1">
    <property type="nucleotide sequence ID" value="NZ_LS398110.1"/>
</dbReference>
<evidence type="ECO:0000256" key="2">
    <source>
        <dbReference type="ARBA" id="ARBA00022490"/>
    </source>
</evidence>
<evidence type="ECO:0008006" key="8">
    <source>
        <dbReference type="Google" id="ProtNLM"/>
    </source>
</evidence>
<dbReference type="GO" id="GO:0019894">
    <property type="term" value="F:kinesin binding"/>
    <property type="evidence" value="ECO:0007669"/>
    <property type="project" value="TreeGrafter"/>
</dbReference>
<dbReference type="SUPFAM" id="SSF48452">
    <property type="entry name" value="TPR-like"/>
    <property type="match status" value="1"/>
</dbReference>
<keyword evidence="4" id="KW-0802">TPR repeat</keyword>
<dbReference type="Pfam" id="PF13374">
    <property type="entry name" value="TPR_10"/>
    <property type="match status" value="1"/>
</dbReference>
<evidence type="ECO:0000256" key="4">
    <source>
        <dbReference type="ARBA" id="ARBA00022803"/>
    </source>
</evidence>
<organism evidence="6 7">
    <name type="scientific">Bradyrhizobium vignae</name>
    <dbReference type="NCBI Taxonomy" id="1549949"/>
    <lineage>
        <taxon>Bacteria</taxon>
        <taxon>Pseudomonadati</taxon>
        <taxon>Pseudomonadota</taxon>
        <taxon>Alphaproteobacteria</taxon>
        <taxon>Hyphomicrobiales</taxon>
        <taxon>Nitrobacteraceae</taxon>
        <taxon>Bradyrhizobium</taxon>
    </lineage>
</organism>
<keyword evidence="3" id="KW-0677">Repeat</keyword>
<dbReference type="Proteomes" id="UP000246085">
    <property type="component" value="Chromosome BRAD3257"/>
</dbReference>